<dbReference type="InterPro" id="IPR035386">
    <property type="entry name" value="Arm-DNA-bind_5"/>
</dbReference>
<dbReference type="EMBL" id="CP015772">
    <property type="protein sequence ID" value="ANH83555.1"/>
    <property type="molecule type" value="Genomic_DNA"/>
</dbReference>
<dbReference type="SUPFAM" id="SSF56349">
    <property type="entry name" value="DNA breaking-rejoining enzymes"/>
    <property type="match status" value="1"/>
</dbReference>
<dbReference type="GO" id="GO:0003677">
    <property type="term" value="F:DNA binding"/>
    <property type="evidence" value="ECO:0007669"/>
    <property type="project" value="UniProtKB-KW"/>
</dbReference>
<dbReference type="STRING" id="1176587.A8C56_23575"/>
<dbReference type="Proteomes" id="UP000077667">
    <property type="component" value="Chromosome"/>
</dbReference>
<dbReference type="PANTHER" id="PTHR30349:SF64">
    <property type="entry name" value="PROPHAGE INTEGRASE INTD-RELATED"/>
    <property type="match status" value="1"/>
</dbReference>
<evidence type="ECO:0000313" key="5">
    <source>
        <dbReference type="EMBL" id="ANH83555.1"/>
    </source>
</evidence>
<dbReference type="Pfam" id="PF17293">
    <property type="entry name" value="Arm-DNA-bind_5"/>
    <property type="match status" value="1"/>
</dbReference>
<dbReference type="RefSeq" id="WP_067761223.1">
    <property type="nucleotide sequence ID" value="NZ_CP015772.1"/>
</dbReference>
<name>A0A1A9I890_9BACT</name>
<dbReference type="InterPro" id="IPR002104">
    <property type="entry name" value="Integrase_catalytic"/>
</dbReference>
<reference evidence="5 6" key="1">
    <citation type="submission" date="2016-05" db="EMBL/GenBank/DDBJ databases">
        <title>Niabella ginsenosidivorans BS26 whole genome sequencing.</title>
        <authorList>
            <person name="Im W.T."/>
            <person name="Siddiqi M.Z."/>
        </authorList>
    </citation>
    <scope>NUCLEOTIDE SEQUENCE [LARGE SCALE GENOMIC DNA]</scope>
    <source>
        <strain evidence="5 6">BS26</strain>
    </source>
</reference>
<dbReference type="OrthoDB" id="1493636at2"/>
<dbReference type="Pfam" id="PF13102">
    <property type="entry name" value="Phage_int_SAM_5"/>
    <property type="match status" value="1"/>
</dbReference>
<feature type="domain" description="Tyr recombinase" evidence="4">
    <location>
        <begin position="224"/>
        <end position="406"/>
    </location>
</feature>
<evidence type="ECO:0000256" key="3">
    <source>
        <dbReference type="ARBA" id="ARBA00023172"/>
    </source>
</evidence>
<evidence type="ECO:0000259" key="4">
    <source>
        <dbReference type="PROSITE" id="PS51898"/>
    </source>
</evidence>
<gene>
    <name evidence="5" type="ORF">A8C56_23575</name>
</gene>
<dbReference type="Gene3D" id="1.10.150.130">
    <property type="match status" value="1"/>
</dbReference>
<keyword evidence="3" id="KW-0233">DNA recombination</keyword>
<dbReference type="PANTHER" id="PTHR30349">
    <property type="entry name" value="PHAGE INTEGRASE-RELATED"/>
    <property type="match status" value="1"/>
</dbReference>
<evidence type="ECO:0000313" key="6">
    <source>
        <dbReference type="Proteomes" id="UP000077667"/>
    </source>
</evidence>
<evidence type="ECO:0000256" key="1">
    <source>
        <dbReference type="ARBA" id="ARBA00008857"/>
    </source>
</evidence>
<protein>
    <recommendedName>
        <fullName evidence="4">Tyr recombinase domain-containing protein</fullName>
    </recommendedName>
</protein>
<dbReference type="Pfam" id="PF00589">
    <property type="entry name" value="Phage_integrase"/>
    <property type="match status" value="1"/>
</dbReference>
<dbReference type="KEGG" id="nia:A8C56_23575"/>
<dbReference type="Gene3D" id="1.10.443.10">
    <property type="entry name" value="Intergrase catalytic core"/>
    <property type="match status" value="1"/>
</dbReference>
<dbReference type="InterPro" id="IPR050090">
    <property type="entry name" value="Tyrosine_recombinase_XerCD"/>
</dbReference>
<dbReference type="InterPro" id="IPR011010">
    <property type="entry name" value="DNA_brk_join_enz"/>
</dbReference>
<dbReference type="InterPro" id="IPR013762">
    <property type="entry name" value="Integrase-like_cat_sf"/>
</dbReference>
<accession>A0A1A9I890</accession>
<dbReference type="InterPro" id="IPR010998">
    <property type="entry name" value="Integrase_recombinase_N"/>
</dbReference>
<keyword evidence="2" id="KW-0238">DNA-binding</keyword>
<dbReference type="GO" id="GO:0006310">
    <property type="term" value="P:DNA recombination"/>
    <property type="evidence" value="ECO:0007669"/>
    <property type="project" value="UniProtKB-KW"/>
</dbReference>
<dbReference type="CDD" id="cd01185">
    <property type="entry name" value="INTN1_C_like"/>
    <property type="match status" value="1"/>
</dbReference>
<comment type="similarity">
    <text evidence="1">Belongs to the 'phage' integrase family.</text>
</comment>
<proteinExistence type="inferred from homology"/>
<dbReference type="AlphaFoldDB" id="A0A1A9I890"/>
<sequence length="416" mass="46945">MLRLNFNIRTTEGTKPVPVYLVARWDGKRLVYPTRQNVSPSAWSSKAQKVRAVLAEPDYASINASLEKLKATAKTAFHQLDNSNNPVTEDKFKKAIDLATGRKKLPFTDFWSFLDFFISEAPKTIDPNTGLKLSPRTIAKYSGTRALLKDFAKHTGLNLSFENLDKNFFSKLRTFMVDVKKHNQNTLGKHFTVLKVFLKAAEEHGVRVNPAFKGKAASATPTESFAIYLNEQDIEKLHQPELEGIFDRVRDLLLLGCYTGLRFSDWGQLNQALITSSSIELFQTKTGGRVVIPMRAQLQAIIDKYGGFPNVMTNQEFNRHVKTVCKQVGITDTVQYTEVKGAQRVVIQQPKYELVSSHTGRRSFATNAYLSGMPVPSIMAITGHRTEKAFLAYLRLTKEEHAQVLQRHFKNMNNGV</sequence>
<dbReference type="GO" id="GO:0015074">
    <property type="term" value="P:DNA integration"/>
    <property type="evidence" value="ECO:0007669"/>
    <property type="project" value="InterPro"/>
</dbReference>
<evidence type="ECO:0000256" key="2">
    <source>
        <dbReference type="ARBA" id="ARBA00023125"/>
    </source>
</evidence>
<dbReference type="InterPro" id="IPR025269">
    <property type="entry name" value="SAM-like_dom"/>
</dbReference>
<organism evidence="5 6">
    <name type="scientific">Niabella ginsenosidivorans</name>
    <dbReference type="NCBI Taxonomy" id="1176587"/>
    <lineage>
        <taxon>Bacteria</taxon>
        <taxon>Pseudomonadati</taxon>
        <taxon>Bacteroidota</taxon>
        <taxon>Chitinophagia</taxon>
        <taxon>Chitinophagales</taxon>
        <taxon>Chitinophagaceae</taxon>
        <taxon>Niabella</taxon>
    </lineage>
</organism>
<dbReference type="PROSITE" id="PS51898">
    <property type="entry name" value="TYR_RECOMBINASE"/>
    <property type="match status" value="1"/>
</dbReference>
<keyword evidence="6" id="KW-1185">Reference proteome</keyword>